<dbReference type="PANTHER" id="PTHR13255">
    <property type="entry name" value="ATAXIN-10"/>
    <property type="match status" value="1"/>
</dbReference>
<evidence type="ECO:0000256" key="2">
    <source>
        <dbReference type="ARBA" id="ARBA00023306"/>
    </source>
</evidence>
<proteinExistence type="predicted"/>
<dbReference type="Proteomes" id="UP001431783">
    <property type="component" value="Unassembled WGS sequence"/>
</dbReference>
<dbReference type="InterPro" id="IPR051374">
    <property type="entry name" value="Ataxin-10/CTR86_families"/>
</dbReference>
<evidence type="ECO:0000256" key="1">
    <source>
        <dbReference type="ARBA" id="ARBA00022618"/>
    </source>
</evidence>
<comment type="caution">
    <text evidence="4">The sequence shown here is derived from an EMBL/GenBank/DDBJ whole genome shotgun (WGS) entry which is preliminary data.</text>
</comment>
<reference evidence="4 5" key="1">
    <citation type="submission" date="2023-03" db="EMBL/GenBank/DDBJ databases">
        <title>Genome insight into feeding habits of ladybird beetles.</title>
        <authorList>
            <person name="Li H.-S."/>
            <person name="Huang Y.-H."/>
            <person name="Pang H."/>
        </authorList>
    </citation>
    <scope>NUCLEOTIDE SEQUENCE [LARGE SCALE GENOMIC DNA]</scope>
    <source>
        <strain evidence="4">SYSU_2023b</strain>
        <tissue evidence="4">Whole body</tissue>
    </source>
</reference>
<accession>A0AAW1VEZ6</accession>
<dbReference type="GO" id="GO:0051301">
    <property type="term" value="P:cell division"/>
    <property type="evidence" value="ECO:0007669"/>
    <property type="project" value="UniProtKB-KW"/>
</dbReference>
<dbReference type="GO" id="GO:0005829">
    <property type="term" value="C:cytosol"/>
    <property type="evidence" value="ECO:0007669"/>
    <property type="project" value="TreeGrafter"/>
</dbReference>
<organism evidence="4 5">
    <name type="scientific">Henosepilachna vigintioctopunctata</name>
    <dbReference type="NCBI Taxonomy" id="420089"/>
    <lineage>
        <taxon>Eukaryota</taxon>
        <taxon>Metazoa</taxon>
        <taxon>Ecdysozoa</taxon>
        <taxon>Arthropoda</taxon>
        <taxon>Hexapoda</taxon>
        <taxon>Insecta</taxon>
        <taxon>Pterygota</taxon>
        <taxon>Neoptera</taxon>
        <taxon>Endopterygota</taxon>
        <taxon>Coleoptera</taxon>
        <taxon>Polyphaga</taxon>
        <taxon>Cucujiformia</taxon>
        <taxon>Coccinelloidea</taxon>
        <taxon>Coccinellidae</taxon>
        <taxon>Epilachninae</taxon>
        <taxon>Epilachnini</taxon>
        <taxon>Henosepilachna</taxon>
    </lineage>
</organism>
<protein>
    <recommendedName>
        <fullName evidence="3">Ataxin-10 domain-containing protein</fullName>
    </recommendedName>
</protein>
<dbReference type="Pfam" id="PF09759">
    <property type="entry name" value="Atx10homo_assoc"/>
    <property type="match status" value="1"/>
</dbReference>
<dbReference type="EMBL" id="JARQZJ010000127">
    <property type="protein sequence ID" value="KAK9891121.1"/>
    <property type="molecule type" value="Genomic_DNA"/>
</dbReference>
<name>A0AAW1VEZ6_9CUCU</name>
<gene>
    <name evidence="4" type="ORF">WA026_013440</name>
</gene>
<evidence type="ECO:0000259" key="3">
    <source>
        <dbReference type="Pfam" id="PF09759"/>
    </source>
</evidence>
<dbReference type="InterPro" id="IPR019156">
    <property type="entry name" value="Ataxin-10_domain"/>
</dbReference>
<dbReference type="GO" id="GO:0031175">
    <property type="term" value="P:neuron projection development"/>
    <property type="evidence" value="ECO:0007669"/>
    <property type="project" value="TreeGrafter"/>
</dbReference>
<dbReference type="PANTHER" id="PTHR13255:SF0">
    <property type="entry name" value="ATAXIN-10"/>
    <property type="match status" value="1"/>
</dbReference>
<evidence type="ECO:0000313" key="5">
    <source>
        <dbReference type="Proteomes" id="UP001431783"/>
    </source>
</evidence>
<sequence length="87" mass="9649">MQDLVREAEVIPVLLDCCNIDARNPLIMQWVILAIRNLCENNLNNQAVIAGMHNEGTVSSALIEEMGLTLHNDENGGIRIIPLDISR</sequence>
<keyword evidence="5" id="KW-1185">Reference proteome</keyword>
<evidence type="ECO:0000313" key="4">
    <source>
        <dbReference type="EMBL" id="KAK9891121.1"/>
    </source>
</evidence>
<keyword evidence="2" id="KW-0131">Cell cycle</keyword>
<feature type="domain" description="Ataxin-10" evidence="3">
    <location>
        <begin position="1"/>
        <end position="80"/>
    </location>
</feature>
<dbReference type="AlphaFoldDB" id="A0AAW1VEZ6"/>
<keyword evidence="1" id="KW-0132">Cell division</keyword>